<dbReference type="InterPro" id="IPR029063">
    <property type="entry name" value="SAM-dependent_MTases_sf"/>
</dbReference>
<keyword evidence="2" id="KW-0808">Transferase</keyword>
<dbReference type="RefSeq" id="WP_377967320.1">
    <property type="nucleotide sequence ID" value="NZ_JBHZOL010000097.1"/>
</dbReference>
<dbReference type="SUPFAM" id="SSF53335">
    <property type="entry name" value="S-adenosyl-L-methionine-dependent methyltransferases"/>
    <property type="match status" value="1"/>
</dbReference>
<proteinExistence type="predicted"/>
<dbReference type="Proteomes" id="UP001600165">
    <property type="component" value="Unassembled WGS sequence"/>
</dbReference>
<dbReference type="GO" id="GO:0032259">
    <property type="term" value="P:methylation"/>
    <property type="evidence" value="ECO:0007669"/>
    <property type="project" value="UniProtKB-KW"/>
</dbReference>
<reference evidence="4 5" key="1">
    <citation type="submission" date="2024-10" db="EMBL/GenBank/DDBJ databases">
        <authorList>
            <person name="Ratan Roy A."/>
            <person name="Morales Sandoval P.H."/>
            <person name="De Los Santos Villalobos S."/>
            <person name="Chakraborty S."/>
            <person name="Mukherjee J."/>
        </authorList>
    </citation>
    <scope>NUCLEOTIDE SEQUENCE [LARGE SCALE GENOMIC DNA]</scope>
    <source>
        <strain evidence="4 5">S1</strain>
    </source>
</reference>
<feature type="domain" description="Methyltransferase" evidence="3">
    <location>
        <begin position="53"/>
        <end position="144"/>
    </location>
</feature>
<comment type="caution">
    <text evidence="4">The sequence shown here is derived from an EMBL/GenBank/DDBJ whole genome shotgun (WGS) entry which is preliminary data.</text>
</comment>
<dbReference type="CDD" id="cd02440">
    <property type="entry name" value="AdoMet_MTases"/>
    <property type="match status" value="1"/>
</dbReference>
<dbReference type="InterPro" id="IPR041698">
    <property type="entry name" value="Methyltransf_25"/>
</dbReference>
<dbReference type="PANTHER" id="PTHR43861">
    <property type="entry name" value="TRANS-ACONITATE 2-METHYLTRANSFERASE-RELATED"/>
    <property type="match status" value="1"/>
</dbReference>
<evidence type="ECO:0000259" key="3">
    <source>
        <dbReference type="Pfam" id="PF13649"/>
    </source>
</evidence>
<accession>A0ABW6IIJ2</accession>
<keyword evidence="1 4" id="KW-0489">Methyltransferase</keyword>
<name>A0ABW6IIJ2_9CYAN</name>
<dbReference type="PANTHER" id="PTHR43861:SF1">
    <property type="entry name" value="TRANS-ACONITATE 2-METHYLTRANSFERASE"/>
    <property type="match status" value="1"/>
</dbReference>
<dbReference type="Gene3D" id="2.20.25.110">
    <property type="entry name" value="S-adenosyl-L-methionine-dependent methyltransferases"/>
    <property type="match status" value="1"/>
</dbReference>
<dbReference type="GO" id="GO:0008168">
    <property type="term" value="F:methyltransferase activity"/>
    <property type="evidence" value="ECO:0007669"/>
    <property type="project" value="UniProtKB-KW"/>
</dbReference>
<gene>
    <name evidence="4" type="ORF">ACFVKH_17160</name>
</gene>
<keyword evidence="5" id="KW-1185">Reference proteome</keyword>
<evidence type="ECO:0000313" key="4">
    <source>
        <dbReference type="EMBL" id="MFE4108016.1"/>
    </source>
</evidence>
<evidence type="ECO:0000256" key="1">
    <source>
        <dbReference type="ARBA" id="ARBA00022603"/>
    </source>
</evidence>
<dbReference type="EMBL" id="JBHZOL010000097">
    <property type="protein sequence ID" value="MFE4108016.1"/>
    <property type="molecule type" value="Genomic_DNA"/>
</dbReference>
<organism evidence="4 5">
    <name type="scientific">Almyronema epifaneia S1</name>
    <dbReference type="NCBI Taxonomy" id="2991925"/>
    <lineage>
        <taxon>Bacteria</taxon>
        <taxon>Bacillati</taxon>
        <taxon>Cyanobacteriota</taxon>
        <taxon>Cyanophyceae</taxon>
        <taxon>Nodosilineales</taxon>
        <taxon>Nodosilineaceae</taxon>
        <taxon>Almyronema</taxon>
        <taxon>Almyronema epifaneia</taxon>
    </lineage>
</organism>
<evidence type="ECO:0000256" key="2">
    <source>
        <dbReference type="ARBA" id="ARBA00022679"/>
    </source>
</evidence>
<protein>
    <submittedName>
        <fullName evidence="4">Class I SAM-dependent methyltransferase</fullName>
    </submittedName>
</protein>
<dbReference type="Gene3D" id="3.40.50.150">
    <property type="entry name" value="Vaccinia Virus protein VP39"/>
    <property type="match status" value="1"/>
</dbReference>
<dbReference type="Pfam" id="PF13649">
    <property type="entry name" value="Methyltransf_25"/>
    <property type="match status" value="1"/>
</dbReference>
<evidence type="ECO:0000313" key="5">
    <source>
        <dbReference type="Proteomes" id="UP001600165"/>
    </source>
</evidence>
<sequence length="252" mass="28033">MTNHTLTSSTARYTAYDPWAWLYNQSLGPQYCRDKLPFVEKLLLSKLKPAARILDLCCGTGHLTQHLATQGYQMVGLDGSEQMLHYARHNAPEAELITADARNFELPAPVDAVFSVSASLNHILSLAELSQVFDHVYAALATDGVFLFDLRLQGNYGNHPLTGGEVKADYAWAVGEGYDADSAMAFFTITIFHRADQVWQRSDLTYQAKAYACNDVQIALAQAGFRSVQIYDRAGDLMLPADQQMVYFLAHK</sequence>